<evidence type="ECO:0000313" key="8">
    <source>
        <dbReference type="Proteomes" id="UP000504609"/>
    </source>
</evidence>
<dbReference type="InterPro" id="IPR044839">
    <property type="entry name" value="NDR1-like"/>
</dbReference>
<dbReference type="Proteomes" id="UP000504609">
    <property type="component" value="Unplaced"/>
</dbReference>
<sequence>MEKHPFPTWHTRFEARESPSNPLFLIQQKQRLILCFLFLTMHARSYSEATSVDQFSPARRFYYVQSPSSNEVEKMSYVSSPMGSPPHHFYHSRESSSSRFSAAFKNNINRNGNPSAWRKLHRPQDPNEEEEESGDRNPKWNRNLRLYLSLFLLLFLLFTVFFLILWGATKSFRPQILIQSMVFEKFNVQAGSDPGGVATDLMSLNSTVRIKYRNPATFYGVHVSSSLFQLHYFQLHVASGQMKEFYQRRQSSRRLTTSVAGHQVPLYGGITAIGNWRDQQQDGVGVEVPLNLTMAVRSRAYILGRLVKSTFHTTITCSVTLSTNKLGKFHSFNNSCTYN</sequence>
<dbReference type="KEGG" id="cmos:111455080"/>
<protein>
    <submittedName>
        <fullName evidence="9">Uncharacterized protein LOC111455080</fullName>
    </submittedName>
</protein>
<dbReference type="GeneID" id="111455080"/>
<evidence type="ECO:0000256" key="6">
    <source>
        <dbReference type="SAM" id="Phobius"/>
    </source>
</evidence>
<keyword evidence="4 6" id="KW-0472">Membrane</keyword>
<dbReference type="Pfam" id="PF03168">
    <property type="entry name" value="LEA_2"/>
    <property type="match status" value="1"/>
</dbReference>
<evidence type="ECO:0000256" key="2">
    <source>
        <dbReference type="ARBA" id="ARBA00022692"/>
    </source>
</evidence>
<dbReference type="AlphaFoldDB" id="A0A6J1GK23"/>
<evidence type="ECO:0000313" key="9">
    <source>
        <dbReference type="RefSeq" id="XP_022952376.1"/>
    </source>
</evidence>
<feature type="transmembrane region" description="Helical" evidence="6">
    <location>
        <begin position="146"/>
        <end position="168"/>
    </location>
</feature>
<gene>
    <name evidence="9" type="primary">LOC111455080</name>
</gene>
<keyword evidence="2 6" id="KW-0812">Transmembrane</keyword>
<keyword evidence="8" id="KW-1185">Reference proteome</keyword>
<evidence type="ECO:0000256" key="3">
    <source>
        <dbReference type="ARBA" id="ARBA00022989"/>
    </source>
</evidence>
<dbReference type="InterPro" id="IPR004864">
    <property type="entry name" value="LEA_2"/>
</dbReference>
<keyword evidence="3 6" id="KW-1133">Transmembrane helix</keyword>
<dbReference type="RefSeq" id="XP_022952376.1">
    <property type="nucleotide sequence ID" value="XM_023096608.1"/>
</dbReference>
<evidence type="ECO:0000259" key="7">
    <source>
        <dbReference type="Pfam" id="PF03168"/>
    </source>
</evidence>
<evidence type="ECO:0000256" key="1">
    <source>
        <dbReference type="ARBA" id="ARBA00004167"/>
    </source>
</evidence>
<dbReference type="GO" id="GO:0005886">
    <property type="term" value="C:plasma membrane"/>
    <property type="evidence" value="ECO:0007669"/>
    <property type="project" value="TreeGrafter"/>
</dbReference>
<dbReference type="PANTHER" id="PTHR31234">
    <property type="entry name" value="LATE EMBRYOGENESIS ABUNDANT (LEA) HYDROXYPROLINE-RICH GLYCOPROTEIN FAMILY"/>
    <property type="match status" value="1"/>
</dbReference>
<proteinExistence type="predicted"/>
<organism evidence="8 9">
    <name type="scientific">Cucurbita moschata</name>
    <name type="common">Winter crookneck squash</name>
    <name type="synonym">Cucurbita pepo var. moschata</name>
    <dbReference type="NCBI Taxonomy" id="3662"/>
    <lineage>
        <taxon>Eukaryota</taxon>
        <taxon>Viridiplantae</taxon>
        <taxon>Streptophyta</taxon>
        <taxon>Embryophyta</taxon>
        <taxon>Tracheophyta</taxon>
        <taxon>Spermatophyta</taxon>
        <taxon>Magnoliopsida</taxon>
        <taxon>eudicotyledons</taxon>
        <taxon>Gunneridae</taxon>
        <taxon>Pentapetalae</taxon>
        <taxon>rosids</taxon>
        <taxon>fabids</taxon>
        <taxon>Cucurbitales</taxon>
        <taxon>Cucurbitaceae</taxon>
        <taxon>Cucurbiteae</taxon>
        <taxon>Cucurbita</taxon>
    </lineage>
</organism>
<name>A0A6J1GK23_CUCMO</name>
<feature type="domain" description="Late embryogenesis abundant protein LEA-2 subgroup" evidence="7">
    <location>
        <begin position="210"/>
        <end position="317"/>
    </location>
</feature>
<evidence type="ECO:0000256" key="5">
    <source>
        <dbReference type="SAM" id="MobiDB-lite"/>
    </source>
</evidence>
<dbReference type="PANTHER" id="PTHR31234:SF2">
    <property type="entry name" value="OS05G0199100 PROTEIN"/>
    <property type="match status" value="1"/>
</dbReference>
<evidence type="ECO:0000256" key="4">
    <source>
        <dbReference type="ARBA" id="ARBA00023136"/>
    </source>
</evidence>
<feature type="region of interest" description="Disordered" evidence="5">
    <location>
        <begin position="108"/>
        <end position="136"/>
    </location>
</feature>
<dbReference type="GO" id="GO:0098542">
    <property type="term" value="P:defense response to other organism"/>
    <property type="evidence" value="ECO:0007669"/>
    <property type="project" value="InterPro"/>
</dbReference>
<accession>A0A6J1GK23</accession>
<reference evidence="9" key="1">
    <citation type="submission" date="2025-08" db="UniProtKB">
        <authorList>
            <consortium name="RefSeq"/>
        </authorList>
    </citation>
    <scope>IDENTIFICATION</scope>
    <source>
        <tissue evidence="9">Young leaves</tissue>
    </source>
</reference>
<comment type="subcellular location">
    <subcellularLocation>
        <location evidence="1">Membrane</location>
        <topology evidence="1">Single-pass membrane protein</topology>
    </subcellularLocation>
</comment>